<feature type="region of interest" description="Disordered" evidence="1">
    <location>
        <begin position="1"/>
        <end position="36"/>
    </location>
</feature>
<feature type="region of interest" description="Disordered" evidence="1">
    <location>
        <begin position="62"/>
        <end position="84"/>
    </location>
</feature>
<evidence type="ECO:0000313" key="2">
    <source>
        <dbReference type="EMBL" id="MED6182701.1"/>
    </source>
</evidence>
<gene>
    <name evidence="2" type="ORF">PIB30_031122</name>
</gene>
<sequence length="194" mass="21379">MDRKRKLEVAKGKGKLAMPPTRKSPRLAGLPPILPPTSPKYVLRPNKLLVLAIAAARREPNPKAQASAQATVVEPPKDTKGKKTARISMKPLRKRFSQRIIARGGPSRPKPNKVEDRDSMMILTTGTMVRILISGALMWPEASQLRLSNGILQRRRKTALPRPPPQTRDGTLLPHSTKVVQFSEEGGKLQLSAV</sequence>
<feature type="region of interest" description="Disordered" evidence="1">
    <location>
        <begin position="155"/>
        <end position="174"/>
    </location>
</feature>
<organism evidence="2 3">
    <name type="scientific">Stylosanthes scabra</name>
    <dbReference type="NCBI Taxonomy" id="79078"/>
    <lineage>
        <taxon>Eukaryota</taxon>
        <taxon>Viridiplantae</taxon>
        <taxon>Streptophyta</taxon>
        <taxon>Embryophyta</taxon>
        <taxon>Tracheophyta</taxon>
        <taxon>Spermatophyta</taxon>
        <taxon>Magnoliopsida</taxon>
        <taxon>eudicotyledons</taxon>
        <taxon>Gunneridae</taxon>
        <taxon>Pentapetalae</taxon>
        <taxon>rosids</taxon>
        <taxon>fabids</taxon>
        <taxon>Fabales</taxon>
        <taxon>Fabaceae</taxon>
        <taxon>Papilionoideae</taxon>
        <taxon>50 kb inversion clade</taxon>
        <taxon>dalbergioids sensu lato</taxon>
        <taxon>Dalbergieae</taxon>
        <taxon>Pterocarpus clade</taxon>
        <taxon>Stylosanthes</taxon>
    </lineage>
</organism>
<keyword evidence="3" id="KW-1185">Reference proteome</keyword>
<comment type="caution">
    <text evidence="2">The sequence shown here is derived from an EMBL/GenBank/DDBJ whole genome shotgun (WGS) entry which is preliminary data.</text>
</comment>
<protein>
    <submittedName>
        <fullName evidence="2">Uncharacterized protein</fullName>
    </submittedName>
</protein>
<evidence type="ECO:0000313" key="3">
    <source>
        <dbReference type="Proteomes" id="UP001341840"/>
    </source>
</evidence>
<feature type="compositionally biased region" description="Basic and acidic residues" evidence="1">
    <location>
        <begin position="1"/>
        <end position="11"/>
    </location>
</feature>
<name>A0ABU6W9T4_9FABA</name>
<dbReference type="Proteomes" id="UP001341840">
    <property type="component" value="Unassembled WGS sequence"/>
</dbReference>
<proteinExistence type="predicted"/>
<accession>A0ABU6W9T4</accession>
<dbReference type="EMBL" id="JASCZI010181375">
    <property type="protein sequence ID" value="MED6182701.1"/>
    <property type="molecule type" value="Genomic_DNA"/>
</dbReference>
<reference evidence="2 3" key="1">
    <citation type="journal article" date="2023" name="Plants (Basel)">
        <title>Bridging the Gap: Combining Genomics and Transcriptomics Approaches to Understand Stylosanthes scabra, an Orphan Legume from the Brazilian Caatinga.</title>
        <authorList>
            <person name="Ferreira-Neto J.R.C."/>
            <person name="da Silva M.D."/>
            <person name="Binneck E."/>
            <person name="de Melo N.F."/>
            <person name="da Silva R.H."/>
            <person name="de Melo A.L.T.M."/>
            <person name="Pandolfi V."/>
            <person name="Bustamante F.O."/>
            <person name="Brasileiro-Vidal A.C."/>
            <person name="Benko-Iseppon A.M."/>
        </authorList>
    </citation>
    <scope>NUCLEOTIDE SEQUENCE [LARGE SCALE GENOMIC DNA]</scope>
    <source>
        <tissue evidence="2">Leaves</tissue>
    </source>
</reference>
<evidence type="ECO:0000256" key="1">
    <source>
        <dbReference type="SAM" id="MobiDB-lite"/>
    </source>
</evidence>